<feature type="binding site" evidence="9">
    <location>
        <position position="439"/>
    </location>
    <ligand>
        <name>K(+)</name>
        <dbReference type="ChEBI" id="CHEBI:29103"/>
    </ligand>
</feature>
<keyword evidence="2 9" id="KW-0479">Metal-binding</keyword>
<dbReference type="EC" id="2.7.1.15" evidence="9"/>
<dbReference type="VEuPathDB" id="AmoebaDB:FDP41_005473"/>
<reference evidence="12 13" key="1">
    <citation type="journal article" date="2019" name="Sci. Rep.">
        <title>Nanopore sequencing improves the draft genome of the human pathogenic amoeba Naegleria fowleri.</title>
        <authorList>
            <person name="Liechti N."/>
            <person name="Schurch N."/>
            <person name="Bruggmann R."/>
            <person name="Wittwer M."/>
        </authorList>
    </citation>
    <scope>NUCLEOTIDE SEQUENCE [LARGE SCALE GENOMIC DNA]</scope>
    <source>
        <strain evidence="12 13">ATCC 30894</strain>
    </source>
</reference>
<feature type="binding site" evidence="9">
    <location>
        <position position="275"/>
    </location>
    <ligand>
        <name>ATP</name>
        <dbReference type="ChEBI" id="CHEBI:30616"/>
    </ligand>
</feature>
<dbReference type="GO" id="GO:0005524">
    <property type="term" value="F:ATP binding"/>
    <property type="evidence" value="ECO:0007669"/>
    <property type="project" value="UniProtKB-UniRule"/>
</dbReference>
<feature type="binding site" evidence="9">
    <location>
        <position position="394"/>
    </location>
    <ligand>
        <name>K(+)</name>
        <dbReference type="ChEBI" id="CHEBI:29103"/>
    </ligand>
</feature>
<evidence type="ECO:0000256" key="6">
    <source>
        <dbReference type="ARBA" id="ARBA00022842"/>
    </source>
</evidence>
<evidence type="ECO:0000313" key="13">
    <source>
        <dbReference type="Proteomes" id="UP000444721"/>
    </source>
</evidence>
<dbReference type="InterPro" id="IPR029056">
    <property type="entry name" value="Ribokinase-like"/>
</dbReference>
<feature type="region of interest" description="Disordered" evidence="10">
    <location>
        <begin position="126"/>
        <end position="171"/>
    </location>
</feature>
<proteinExistence type="inferred from homology"/>
<feature type="binding site" evidence="9">
    <location>
        <position position="400"/>
    </location>
    <ligand>
        <name>substrate</name>
    </ligand>
</feature>
<comment type="caution">
    <text evidence="9">Lacks conserved residue(s) required for the propagation of feature annotation.</text>
</comment>
<feature type="binding site" evidence="9">
    <location>
        <begin position="69"/>
        <end position="73"/>
    </location>
    <ligand>
        <name>substrate</name>
    </ligand>
</feature>
<keyword evidence="9" id="KW-0539">Nucleus</keyword>
<dbReference type="UniPathway" id="UPA00916">
    <property type="reaction ID" value="UER00889"/>
</dbReference>
<feature type="domain" description="Carbohydrate kinase PfkB" evidence="11">
    <location>
        <begin position="33"/>
        <end position="140"/>
    </location>
</feature>
<sequence>MLSSSGTEKGAMTGSASGVFDSYNDTVLSSEKGVAVVGSSNVDLTFRVPRFPKLGETLSALSFEQHFGGKGANQAFCISKLSSKEPRVVFVSVVGNDSYGIEMKQYYKENHFYHVDKNIHTAVKSSSITTSSSTTSSTTSTPIDNNNTTTIATTTSSTTSTTSTPIDNNNTTTIPTGQALIFVENESGNNSIVLVGGSNDLFSVEMVDKSWDDISQCRVVVCQNETPLPTTYYTLKRAKQEGIITIFNAAPALNILNLPESCRDLPKYVDYLICNESESPIVIGKNPLDSDFIQNDTLIEEMCREIHEKLNIPNVIITLGERGCAALYSQQDDLQNDDEKEQGVSLQDNTNRSDSGGKSSGDDGGKSSSSGGDDGTCSLQFIHVKGKKVEHVVDTTGAGDAWVGSFAYFISCDIPIPDSMELSNFIASITVQHAGAQLSYNSLSQSIILDKL</sequence>
<keyword evidence="7 9" id="KW-0630">Potassium</keyword>
<comment type="activity regulation">
    <text evidence="9">Activated by a monovalent cation that binds near, but not in, the active site. The most likely occupant of the site in vivo is potassium. Ion binding induces a conformational change that may alter substrate affinity.</text>
</comment>
<feature type="binding site" evidence="9">
    <location>
        <position position="433"/>
    </location>
    <ligand>
        <name>K(+)</name>
        <dbReference type="ChEBI" id="CHEBI:29103"/>
    </ligand>
</feature>
<dbReference type="VEuPathDB" id="AmoebaDB:NF0014190"/>
<dbReference type="InterPro" id="IPR011877">
    <property type="entry name" value="Ribokinase"/>
</dbReference>
<dbReference type="GO" id="GO:0004747">
    <property type="term" value="F:ribokinase activity"/>
    <property type="evidence" value="ECO:0007669"/>
    <property type="project" value="UniProtKB-UniRule"/>
</dbReference>
<dbReference type="PANTHER" id="PTHR10584">
    <property type="entry name" value="SUGAR KINASE"/>
    <property type="match status" value="1"/>
</dbReference>
<keyword evidence="1 9" id="KW-0808">Transferase</keyword>
<keyword evidence="8 9" id="KW-0119">Carbohydrate metabolism</keyword>
<comment type="catalytic activity">
    <reaction evidence="9">
        <text>D-ribose + ATP = D-ribose 5-phosphate + ADP + H(+)</text>
        <dbReference type="Rhea" id="RHEA:13697"/>
        <dbReference type="ChEBI" id="CHEBI:15378"/>
        <dbReference type="ChEBI" id="CHEBI:30616"/>
        <dbReference type="ChEBI" id="CHEBI:47013"/>
        <dbReference type="ChEBI" id="CHEBI:78346"/>
        <dbReference type="ChEBI" id="CHEBI:456216"/>
        <dbReference type="EC" id="2.7.1.15"/>
    </reaction>
</comment>
<evidence type="ECO:0000256" key="7">
    <source>
        <dbReference type="ARBA" id="ARBA00022958"/>
    </source>
</evidence>
<feature type="active site" description="Proton acceptor" evidence="9">
    <location>
        <position position="400"/>
    </location>
</feature>
<dbReference type="PRINTS" id="PR00990">
    <property type="entry name" value="RIBOKINASE"/>
</dbReference>
<dbReference type="SUPFAM" id="SSF53613">
    <property type="entry name" value="Ribokinase-like"/>
    <property type="match status" value="2"/>
</dbReference>
<comment type="subunit">
    <text evidence="9">Homodimer.</text>
</comment>
<dbReference type="OMA" id="CFARHYV"/>
<feature type="binding site" evidence="9">
    <location>
        <position position="396"/>
    </location>
    <ligand>
        <name>K(+)</name>
        <dbReference type="ChEBI" id="CHEBI:29103"/>
    </ligand>
</feature>
<dbReference type="EMBL" id="VFQX01000044">
    <property type="protein sequence ID" value="KAF0975479.1"/>
    <property type="molecule type" value="Genomic_DNA"/>
</dbReference>
<dbReference type="Pfam" id="PF00294">
    <property type="entry name" value="PfkB"/>
    <property type="match status" value="3"/>
</dbReference>
<evidence type="ECO:0000256" key="10">
    <source>
        <dbReference type="SAM" id="MobiDB-lite"/>
    </source>
</evidence>
<evidence type="ECO:0000313" key="12">
    <source>
        <dbReference type="EMBL" id="KAF0975479.1"/>
    </source>
</evidence>
<evidence type="ECO:0000256" key="1">
    <source>
        <dbReference type="ARBA" id="ARBA00022679"/>
    </source>
</evidence>
<comment type="pathway">
    <text evidence="9">Carbohydrate metabolism; D-ribose degradation; D-ribose 5-phosphate from beta-D-ribopyranose: step 2/2.</text>
</comment>
<comment type="subcellular location">
    <subcellularLocation>
        <location evidence="9">Cytoplasm</location>
    </subcellularLocation>
    <subcellularLocation>
        <location evidence="9">Nucleus</location>
    </subcellularLocation>
</comment>
<dbReference type="GO" id="GO:0005829">
    <property type="term" value="C:cytosol"/>
    <property type="evidence" value="ECO:0007669"/>
    <property type="project" value="TreeGrafter"/>
</dbReference>
<comment type="similarity">
    <text evidence="9">Belongs to the carbohydrate kinase PfkB family. Ribokinase subfamily.</text>
</comment>
<dbReference type="CDD" id="cd01174">
    <property type="entry name" value="ribokinase"/>
    <property type="match status" value="1"/>
</dbReference>
<dbReference type="GeneID" id="68112691"/>
<dbReference type="OrthoDB" id="415590at2759"/>
<dbReference type="GO" id="GO:0005634">
    <property type="term" value="C:nucleus"/>
    <property type="evidence" value="ECO:0007669"/>
    <property type="project" value="UniProtKB-SubCell"/>
</dbReference>
<dbReference type="Proteomes" id="UP000444721">
    <property type="component" value="Unassembled WGS sequence"/>
</dbReference>
<name>A0A6A5BRA7_NAEFO</name>
<keyword evidence="3 9" id="KW-0547">Nucleotide-binding</keyword>
<evidence type="ECO:0000256" key="2">
    <source>
        <dbReference type="ARBA" id="ARBA00022723"/>
    </source>
</evidence>
<evidence type="ECO:0000256" key="3">
    <source>
        <dbReference type="ARBA" id="ARBA00022741"/>
    </source>
</evidence>
<feature type="binding site" evidence="9">
    <location>
        <position position="430"/>
    </location>
    <ligand>
        <name>K(+)</name>
        <dbReference type="ChEBI" id="CHEBI:29103"/>
    </ligand>
</feature>
<dbReference type="HAMAP" id="MF_01987">
    <property type="entry name" value="Ribokinase"/>
    <property type="match status" value="1"/>
</dbReference>
<comment type="cofactor">
    <cofactor evidence="9">
        <name>Mg(2+)</name>
        <dbReference type="ChEBI" id="CHEBI:18420"/>
    </cofactor>
    <text evidence="9">Requires a divalent cation, most likely magnesium in vivo, as an electrophilic catalyst to aid phosphoryl group transfer. It is the chelate of the metal and the nucleotide that is the actual substrate.</text>
</comment>
<evidence type="ECO:0000256" key="4">
    <source>
        <dbReference type="ARBA" id="ARBA00022777"/>
    </source>
</evidence>
<evidence type="ECO:0000256" key="8">
    <source>
        <dbReference type="ARBA" id="ARBA00023277"/>
    </source>
</evidence>
<feature type="binding site" evidence="9">
    <location>
        <position position="424"/>
    </location>
    <ligand>
        <name>ATP</name>
        <dbReference type="ChEBI" id="CHEBI:30616"/>
    </ligand>
</feature>
<gene>
    <name evidence="12" type="ORF">FDP41_005473</name>
</gene>
<keyword evidence="5 9" id="KW-0067">ATP-binding</keyword>
<dbReference type="PANTHER" id="PTHR10584:SF166">
    <property type="entry name" value="RIBOKINASE"/>
    <property type="match status" value="1"/>
</dbReference>
<dbReference type="VEuPathDB" id="AmoebaDB:NfTy_066530"/>
<protein>
    <recommendedName>
        <fullName evidence="9">Ribokinase</fullName>
        <shortName evidence="9">RK</shortName>
        <ecNumber evidence="9">2.7.1.15</ecNumber>
    </recommendedName>
</protein>
<feature type="binding site" evidence="9">
    <location>
        <begin position="41"/>
        <end position="43"/>
    </location>
    <ligand>
        <name>substrate</name>
    </ligand>
</feature>
<dbReference type="AlphaFoldDB" id="A0A6A5BRA7"/>
<evidence type="ECO:0000256" key="9">
    <source>
        <dbReference type="HAMAP-Rule" id="MF_03215"/>
    </source>
</evidence>
<dbReference type="InterPro" id="IPR011611">
    <property type="entry name" value="PfkB_dom"/>
</dbReference>
<feature type="domain" description="Carbohydrate kinase PfkB" evidence="11">
    <location>
        <begin position="381"/>
        <end position="439"/>
    </location>
</feature>
<feature type="region of interest" description="Disordered" evidence="10">
    <location>
        <begin position="335"/>
        <end position="374"/>
    </location>
</feature>
<dbReference type="Gene3D" id="3.40.1190.20">
    <property type="match status" value="3"/>
</dbReference>
<comment type="function">
    <text evidence="9">Catalyzes the phosphorylation of ribose at O-5 in a reaction requiring ATP and magnesium. The resulting D-ribose-5-phosphate can then be used either for sythesis of nucleotides, histidine, and tryptophan, or as a component of the pentose phosphate pathway.</text>
</comment>
<keyword evidence="6 9" id="KW-0460">Magnesium</keyword>
<dbReference type="GO" id="GO:0046872">
    <property type="term" value="F:metal ion binding"/>
    <property type="evidence" value="ECO:0007669"/>
    <property type="project" value="UniProtKB-KW"/>
</dbReference>
<comment type="caution">
    <text evidence="12">The sequence shown here is derived from an EMBL/GenBank/DDBJ whole genome shotgun (WGS) entry which is preliminary data.</text>
</comment>
<feature type="binding site" evidence="9">
    <location>
        <position position="225"/>
    </location>
    <ligand>
        <name>substrate</name>
    </ligand>
</feature>
<dbReference type="GO" id="GO:0019303">
    <property type="term" value="P:D-ribose catabolic process"/>
    <property type="evidence" value="ECO:0007669"/>
    <property type="project" value="UniProtKB-UniRule"/>
</dbReference>
<feature type="binding site" evidence="9">
    <location>
        <position position="435"/>
    </location>
    <ligand>
        <name>K(+)</name>
        <dbReference type="ChEBI" id="CHEBI:29103"/>
    </ligand>
</feature>
<keyword evidence="4 9" id="KW-0418">Kinase</keyword>
<keyword evidence="9" id="KW-0963">Cytoplasm</keyword>
<evidence type="ECO:0000259" key="11">
    <source>
        <dbReference type="Pfam" id="PF00294"/>
    </source>
</evidence>
<feature type="binding site" evidence="9">
    <location>
        <begin position="399"/>
        <end position="400"/>
    </location>
    <ligand>
        <name>ATP</name>
        <dbReference type="ChEBI" id="CHEBI:30616"/>
    </ligand>
</feature>
<dbReference type="InterPro" id="IPR002139">
    <property type="entry name" value="Ribo/fructo_kinase"/>
</dbReference>
<feature type="domain" description="Carbohydrate kinase PfkB" evidence="11">
    <location>
        <begin position="172"/>
        <end position="330"/>
    </location>
</feature>
<organism evidence="12 13">
    <name type="scientific">Naegleria fowleri</name>
    <name type="common">Brain eating amoeba</name>
    <dbReference type="NCBI Taxonomy" id="5763"/>
    <lineage>
        <taxon>Eukaryota</taxon>
        <taxon>Discoba</taxon>
        <taxon>Heterolobosea</taxon>
        <taxon>Tetramitia</taxon>
        <taxon>Eutetramitia</taxon>
        <taxon>Vahlkampfiidae</taxon>
        <taxon>Naegleria</taxon>
    </lineage>
</organism>
<accession>A0A6A5BRA7</accession>
<evidence type="ECO:0000256" key="5">
    <source>
        <dbReference type="ARBA" id="ARBA00022840"/>
    </source>
</evidence>
<keyword evidence="13" id="KW-1185">Reference proteome</keyword>
<dbReference type="RefSeq" id="XP_044560192.1">
    <property type="nucleotide sequence ID" value="XM_044709001.1"/>
</dbReference>
<feature type="binding site" evidence="9">
    <location>
        <begin position="318"/>
        <end position="323"/>
    </location>
    <ligand>
        <name>ATP</name>
        <dbReference type="ChEBI" id="CHEBI:30616"/>
    </ligand>
</feature>